<comment type="caution">
    <text evidence="1">The sequence shown here is derived from an EMBL/GenBank/DDBJ whole genome shotgun (WGS) entry which is preliminary data.</text>
</comment>
<sequence>MCQIFNLNNNTMKLKPIIPLKKGPSPQSPSITINGSGTLTINTAAVERYGFKEGSHIAILQDEDKPNDFYLIETKDANFPKLKKAGKVSLKTGYSAAKEAIDTHFGIENKAIRLNLAGQVKTELGTAIVLITTSLKDLAHAKAQ</sequence>
<organism evidence="1 2">
    <name type="scientific">Mariniradius saccharolyticus AK6</name>
    <dbReference type="NCBI Taxonomy" id="1239962"/>
    <lineage>
        <taxon>Bacteria</taxon>
        <taxon>Pseudomonadati</taxon>
        <taxon>Bacteroidota</taxon>
        <taxon>Cytophagia</taxon>
        <taxon>Cytophagales</taxon>
        <taxon>Cyclobacteriaceae</taxon>
        <taxon>Mariniradius</taxon>
    </lineage>
</organism>
<dbReference type="STRING" id="1239962.C943_03283"/>
<evidence type="ECO:0000313" key="2">
    <source>
        <dbReference type="Proteomes" id="UP000010953"/>
    </source>
</evidence>
<gene>
    <name evidence="1" type="ORF">C943_03283</name>
</gene>
<dbReference type="Proteomes" id="UP000010953">
    <property type="component" value="Unassembled WGS sequence"/>
</dbReference>
<dbReference type="EMBL" id="AMZY02000005">
    <property type="protein sequence ID" value="EMS34596.1"/>
    <property type="molecule type" value="Genomic_DNA"/>
</dbReference>
<keyword evidence="2" id="KW-1185">Reference proteome</keyword>
<accession>M7YBN0</accession>
<name>M7YBN0_9BACT</name>
<dbReference type="InParanoid" id="M7YBN0"/>
<reference evidence="1" key="1">
    <citation type="submission" date="2013-01" db="EMBL/GenBank/DDBJ databases">
        <title>Genome assembly of Mariniradius saccharolyticus AK6.</title>
        <authorList>
            <person name="Vaidya B."/>
            <person name="Khatri I."/>
            <person name="Tanuku N.R.S."/>
            <person name="Subramanian S."/>
            <person name="Pinnaka A."/>
        </authorList>
    </citation>
    <scope>NUCLEOTIDE SEQUENCE [LARGE SCALE GENOMIC DNA]</scope>
    <source>
        <strain evidence="1">AK6</strain>
    </source>
</reference>
<protein>
    <submittedName>
        <fullName evidence="1">Uncharacterized protein</fullName>
    </submittedName>
</protein>
<proteinExistence type="predicted"/>
<dbReference type="AlphaFoldDB" id="M7YBN0"/>
<evidence type="ECO:0000313" key="1">
    <source>
        <dbReference type="EMBL" id="EMS34596.1"/>
    </source>
</evidence>